<evidence type="ECO:0000256" key="1">
    <source>
        <dbReference type="SAM" id="Phobius"/>
    </source>
</evidence>
<keyword evidence="1" id="KW-1133">Transmembrane helix</keyword>
<dbReference type="InterPro" id="IPR008756">
    <property type="entry name" value="Peptidase_M56"/>
</dbReference>
<dbReference type="Pfam" id="PF05569">
    <property type="entry name" value="Peptidase_M56"/>
    <property type="match status" value="1"/>
</dbReference>
<evidence type="ECO:0000259" key="2">
    <source>
        <dbReference type="Pfam" id="PF05569"/>
    </source>
</evidence>
<feature type="transmembrane region" description="Helical" evidence="1">
    <location>
        <begin position="6"/>
        <end position="25"/>
    </location>
</feature>
<dbReference type="SUPFAM" id="SSF74653">
    <property type="entry name" value="TolA/TonB C-terminal domain"/>
    <property type="match status" value="1"/>
</dbReference>
<keyword evidence="1" id="KW-0472">Membrane</keyword>
<protein>
    <submittedName>
        <fullName evidence="3">Peptidase M23</fullName>
    </submittedName>
</protein>
<feature type="transmembrane region" description="Helical" evidence="1">
    <location>
        <begin position="97"/>
        <end position="118"/>
    </location>
</feature>
<dbReference type="Proteomes" id="UP000024942">
    <property type="component" value="Unassembled WGS sequence"/>
</dbReference>
<organism evidence="3 4">
    <name type="scientific">Hyphomonas oceanitis SCH89</name>
    <dbReference type="NCBI Taxonomy" id="1280953"/>
    <lineage>
        <taxon>Bacteria</taxon>
        <taxon>Pseudomonadati</taxon>
        <taxon>Pseudomonadota</taxon>
        <taxon>Alphaproteobacteria</taxon>
        <taxon>Hyphomonadales</taxon>
        <taxon>Hyphomonadaceae</taxon>
        <taxon>Hyphomonas</taxon>
    </lineage>
</organism>
<feature type="transmembrane region" description="Helical" evidence="1">
    <location>
        <begin position="293"/>
        <end position="314"/>
    </location>
</feature>
<keyword evidence="4" id="KW-1185">Reference proteome</keyword>
<dbReference type="CDD" id="cd07341">
    <property type="entry name" value="M56_BlaR1_MecR1_like"/>
    <property type="match status" value="1"/>
</dbReference>
<comment type="caution">
    <text evidence="3">The sequence shown here is derived from an EMBL/GenBank/DDBJ whole genome shotgun (WGS) entry which is preliminary data.</text>
</comment>
<dbReference type="eggNOG" id="COG4219">
    <property type="taxonomic scope" value="Bacteria"/>
</dbReference>
<dbReference type="OrthoDB" id="9805070at2"/>
<dbReference type="InterPro" id="IPR052173">
    <property type="entry name" value="Beta-lactam_resp_regulator"/>
</dbReference>
<sequence>MSPLGLVLLALGWSAVVWAGASLICRMKPTPKLAQAIWRGAALMLVAPFAASLFVPGLSMMGVAPLTDVPMLEPLMVGPEGGVAVSAPVSAYNLPEIGTLVLGVLAAGWLVRFVLWLVSQVRLQRIKVRALRTNRPVGHWAEALGLSRVPEIRVIPRGSPFLAGVFRRSVYVPSALIRGEGAQQVIVHELVHLKRGDLIARPLERIVADLLWFSPFAWVIRDQLDFWREAVVDDDTVELTGDRIAYARTLTSAARISRDAAVLPVAAFILRKKGNLKMRLNQLLTEKTRPRRLGLVMAAALACAAPLALAQGMLIKGAAAAPGAPTPAPEDMPVTPAPDLVVAPQTVQEACSPYNTWWADRQPSAFWMARLEASQQDNQKAGLNLGQNWVPEEVTNPQPGYPVAAAKDKISGACEVMFDLGTDGLPRDMMAECSDPVFVEEAARMSGARFKPHIGPNGRSMVVKGQRYPLQFCIE</sequence>
<dbReference type="PANTHER" id="PTHR34978:SF3">
    <property type="entry name" value="SLR0241 PROTEIN"/>
    <property type="match status" value="1"/>
</dbReference>
<accession>A0A059GCH7</accession>
<gene>
    <name evidence="3" type="ORF">HOC_01035</name>
</gene>
<feature type="transmembrane region" description="Helical" evidence="1">
    <location>
        <begin position="37"/>
        <end position="64"/>
    </location>
</feature>
<proteinExistence type="predicted"/>
<evidence type="ECO:0000313" key="4">
    <source>
        <dbReference type="Proteomes" id="UP000024942"/>
    </source>
</evidence>
<feature type="domain" description="Peptidase M56" evidence="2">
    <location>
        <begin position="24"/>
        <end position="282"/>
    </location>
</feature>
<dbReference type="RefSeq" id="WP_035534880.1">
    <property type="nucleotide sequence ID" value="NZ_ARYL01000001.1"/>
</dbReference>
<evidence type="ECO:0000313" key="3">
    <source>
        <dbReference type="EMBL" id="KDA04424.1"/>
    </source>
</evidence>
<name>A0A059GCH7_9PROT</name>
<dbReference type="EMBL" id="ARYL01000001">
    <property type="protein sequence ID" value="KDA04424.1"/>
    <property type="molecule type" value="Genomic_DNA"/>
</dbReference>
<dbReference type="AlphaFoldDB" id="A0A059GCH7"/>
<dbReference type="PANTHER" id="PTHR34978">
    <property type="entry name" value="POSSIBLE SENSOR-TRANSDUCER PROTEIN BLAR"/>
    <property type="match status" value="1"/>
</dbReference>
<dbReference type="STRING" id="1280953.HOC_01035"/>
<dbReference type="Gene3D" id="3.30.1150.10">
    <property type="match status" value="1"/>
</dbReference>
<dbReference type="PATRIC" id="fig|1280953.3.peg.206"/>
<keyword evidence="1" id="KW-0812">Transmembrane</keyword>
<reference evidence="3 4" key="1">
    <citation type="journal article" date="2014" name="Antonie Van Leeuwenhoek">
        <title>Hyphomonas beringensis sp. nov. and Hyphomonas chukchiensis sp. nov., isolated from surface seawater of the Bering Sea and Chukchi Sea.</title>
        <authorList>
            <person name="Li C."/>
            <person name="Lai Q."/>
            <person name="Li G."/>
            <person name="Dong C."/>
            <person name="Wang J."/>
            <person name="Liao Y."/>
            <person name="Shao Z."/>
        </authorList>
    </citation>
    <scope>NUCLEOTIDE SEQUENCE [LARGE SCALE GENOMIC DNA]</scope>
    <source>
        <strain evidence="3 4">SCH89</strain>
    </source>
</reference>